<dbReference type="CDD" id="cd18787">
    <property type="entry name" value="SF2_C_DEAD"/>
    <property type="match status" value="1"/>
</dbReference>
<evidence type="ECO:0000256" key="10">
    <source>
        <dbReference type="ARBA" id="ARBA00023242"/>
    </source>
</evidence>
<evidence type="ECO:0000313" key="18">
    <source>
        <dbReference type="EMBL" id="CAE2269549.1"/>
    </source>
</evidence>
<dbReference type="SMART" id="SM00490">
    <property type="entry name" value="HELICc"/>
    <property type="match status" value="1"/>
</dbReference>
<evidence type="ECO:0000256" key="5">
    <source>
        <dbReference type="ARBA" id="ARBA00022552"/>
    </source>
</evidence>
<dbReference type="PANTHER" id="PTHR47958">
    <property type="entry name" value="ATP-DEPENDENT RNA HELICASE DBP3"/>
    <property type="match status" value="1"/>
</dbReference>
<dbReference type="GO" id="GO:0005524">
    <property type="term" value="F:ATP binding"/>
    <property type="evidence" value="ECO:0007669"/>
    <property type="project" value="UniProtKB-KW"/>
</dbReference>
<keyword evidence="9 13" id="KW-0067">ATP-binding</keyword>
<dbReference type="GO" id="GO:0003676">
    <property type="term" value="F:nucleic acid binding"/>
    <property type="evidence" value="ECO:0007669"/>
    <property type="project" value="InterPro"/>
</dbReference>
<keyword evidence="4" id="KW-0690">Ribosome biogenesis</keyword>
<feature type="domain" description="Helicase C-terminal" evidence="16">
    <location>
        <begin position="305"/>
        <end position="451"/>
    </location>
</feature>
<dbReference type="PROSITE" id="PS00039">
    <property type="entry name" value="DEAD_ATP_HELICASE"/>
    <property type="match status" value="1"/>
</dbReference>
<comment type="subcellular location">
    <subcellularLocation>
        <location evidence="1">Nucleus</location>
        <location evidence="1">Nucleolus</location>
    </subcellularLocation>
</comment>
<evidence type="ECO:0000256" key="8">
    <source>
        <dbReference type="ARBA" id="ARBA00022806"/>
    </source>
</evidence>
<dbReference type="CDD" id="cd00268">
    <property type="entry name" value="DEADc"/>
    <property type="match status" value="1"/>
</dbReference>
<keyword evidence="5" id="KW-0698">rRNA processing</keyword>
<dbReference type="InterPro" id="IPR000629">
    <property type="entry name" value="RNA-helicase_DEAD-box_CS"/>
</dbReference>
<proteinExistence type="inferred from homology"/>
<dbReference type="InterPro" id="IPR011545">
    <property type="entry name" value="DEAD/DEAH_box_helicase_dom"/>
</dbReference>
<evidence type="ECO:0000256" key="7">
    <source>
        <dbReference type="ARBA" id="ARBA00022801"/>
    </source>
</evidence>
<comment type="function">
    <text evidence="11">ATP-dependent RNA helicase required for 60S ribosomal subunit synthesis. Involved in efficient pre-rRNA processing, predominantly at site A3, which is necessary for the normal formation of 25S and 5.8S rRNAs.</text>
</comment>
<reference evidence="18" key="1">
    <citation type="submission" date="2021-01" db="EMBL/GenBank/DDBJ databases">
        <authorList>
            <person name="Corre E."/>
            <person name="Pelletier E."/>
            <person name="Niang G."/>
            <person name="Scheremetjew M."/>
            <person name="Finn R."/>
            <person name="Kale V."/>
            <person name="Holt S."/>
            <person name="Cochrane G."/>
            <person name="Meng A."/>
            <person name="Brown T."/>
            <person name="Cohen L."/>
        </authorList>
    </citation>
    <scope>NUCLEOTIDE SEQUENCE</scope>
    <source>
        <strain evidence="18">Isolate 1302-5</strain>
    </source>
</reference>
<feature type="region of interest" description="Disordered" evidence="14">
    <location>
        <begin position="1"/>
        <end position="46"/>
    </location>
</feature>
<evidence type="ECO:0000256" key="3">
    <source>
        <dbReference type="ARBA" id="ARBA00012552"/>
    </source>
</evidence>
<feature type="compositionally biased region" description="Basic and acidic residues" evidence="14">
    <location>
        <begin position="1"/>
        <end position="13"/>
    </location>
</feature>
<dbReference type="PROSITE" id="PS51192">
    <property type="entry name" value="HELICASE_ATP_BIND_1"/>
    <property type="match status" value="1"/>
</dbReference>
<protein>
    <recommendedName>
        <fullName evidence="3">RNA helicase</fullName>
        <ecNumber evidence="3">3.6.4.13</ecNumber>
    </recommendedName>
</protein>
<dbReference type="Pfam" id="PF00271">
    <property type="entry name" value="Helicase_C"/>
    <property type="match status" value="1"/>
</dbReference>
<dbReference type="SMART" id="SM00487">
    <property type="entry name" value="DEXDc"/>
    <property type="match status" value="1"/>
</dbReference>
<comment type="similarity">
    <text evidence="2">Belongs to the DEAD box helicase family. DDX5/DBP2 subfamily.</text>
</comment>
<dbReference type="GO" id="GO:0003724">
    <property type="term" value="F:RNA helicase activity"/>
    <property type="evidence" value="ECO:0007669"/>
    <property type="project" value="UniProtKB-EC"/>
</dbReference>
<feature type="compositionally biased region" description="Basic residues" evidence="14">
    <location>
        <begin position="14"/>
        <end position="27"/>
    </location>
</feature>
<evidence type="ECO:0000259" key="16">
    <source>
        <dbReference type="PROSITE" id="PS51194"/>
    </source>
</evidence>
<dbReference type="InterPro" id="IPR044742">
    <property type="entry name" value="DEAD/DEAH_RhlB"/>
</dbReference>
<sequence>MSKRSNESDAEYKARKKAKKEKKKVKKEKKEKSQKQEQVQTETDGVVTASNEPCWNSFSDTPFAKPIQQALHDAGFIKPSPIQARAWPVALTGKDLIAVAKTGSGKTLGFLLPIFHRVSTKDIPGGTQAACSSSSLPAPVCLVLSPTRELAIQIHGECVKFGSAINIRAECVYGGTNVQTQAKQLKAADPQILIATPGRLCDLLERKVLSLSNCPFAILDEADRMLDMGFEKQITTVMNVLPEDRQTLFFTATWPKAVRRAAASYLRKEETTEVFIGGAGDGELAANKAVTQTFVEAQDDEKDKKLYDLLCGLEDSASVVIFANTKRRVDYVAKAFWQEGFATVAVHGDKPQYERDASLKKFITKESNIMVATDVAARGLDIKGVTHVINFDMARDVESYVHRIGRTGRAGEVGASVTFWNPDYDKPCSPALVVLAKNAGQQIPQFLQKYEKAKASKQWRVANAEKAAAELLTSS</sequence>
<organism evidence="18">
    <name type="scientific">Odontella aurita</name>
    <dbReference type="NCBI Taxonomy" id="265563"/>
    <lineage>
        <taxon>Eukaryota</taxon>
        <taxon>Sar</taxon>
        <taxon>Stramenopiles</taxon>
        <taxon>Ochrophyta</taxon>
        <taxon>Bacillariophyta</taxon>
        <taxon>Mediophyceae</taxon>
        <taxon>Biddulphiophycidae</taxon>
        <taxon>Eupodiscales</taxon>
        <taxon>Odontellaceae</taxon>
        <taxon>Odontella</taxon>
    </lineage>
</organism>
<dbReference type="EC" id="3.6.4.13" evidence="3"/>
<evidence type="ECO:0000256" key="2">
    <source>
        <dbReference type="ARBA" id="ARBA00009334"/>
    </source>
</evidence>
<evidence type="ECO:0000256" key="6">
    <source>
        <dbReference type="ARBA" id="ARBA00022741"/>
    </source>
</evidence>
<dbReference type="PROSITE" id="PS51195">
    <property type="entry name" value="Q_MOTIF"/>
    <property type="match status" value="1"/>
</dbReference>
<evidence type="ECO:0000259" key="17">
    <source>
        <dbReference type="PROSITE" id="PS51195"/>
    </source>
</evidence>
<evidence type="ECO:0000259" key="15">
    <source>
        <dbReference type="PROSITE" id="PS51192"/>
    </source>
</evidence>
<evidence type="ECO:0000256" key="11">
    <source>
        <dbReference type="ARBA" id="ARBA00037449"/>
    </source>
</evidence>
<gene>
    <name evidence="18" type="ORF">OAUR00152_LOCUS31152</name>
</gene>
<dbReference type="AlphaFoldDB" id="A0A7S4N7C1"/>
<dbReference type="SUPFAM" id="SSF52540">
    <property type="entry name" value="P-loop containing nucleoside triphosphate hydrolases"/>
    <property type="match status" value="1"/>
</dbReference>
<feature type="short sequence motif" description="Q motif" evidence="12">
    <location>
        <begin position="56"/>
        <end position="84"/>
    </location>
</feature>
<dbReference type="InterPro" id="IPR014001">
    <property type="entry name" value="Helicase_ATP-bd"/>
</dbReference>
<feature type="domain" description="DEAD-box RNA helicase Q" evidence="17">
    <location>
        <begin position="56"/>
        <end position="84"/>
    </location>
</feature>
<dbReference type="GO" id="GO:0016787">
    <property type="term" value="F:hydrolase activity"/>
    <property type="evidence" value="ECO:0007669"/>
    <property type="project" value="UniProtKB-KW"/>
</dbReference>
<dbReference type="PROSITE" id="PS51194">
    <property type="entry name" value="HELICASE_CTER"/>
    <property type="match status" value="1"/>
</dbReference>
<dbReference type="Gene3D" id="3.40.50.300">
    <property type="entry name" value="P-loop containing nucleotide triphosphate hydrolases"/>
    <property type="match status" value="2"/>
</dbReference>
<dbReference type="InterPro" id="IPR001650">
    <property type="entry name" value="Helicase_C-like"/>
</dbReference>
<keyword evidence="10" id="KW-0539">Nucleus</keyword>
<keyword evidence="7 13" id="KW-0378">Hydrolase</keyword>
<accession>A0A7S4N7C1</accession>
<evidence type="ECO:0000256" key="13">
    <source>
        <dbReference type="RuleBase" id="RU000492"/>
    </source>
</evidence>
<evidence type="ECO:0000256" key="12">
    <source>
        <dbReference type="PROSITE-ProRule" id="PRU00552"/>
    </source>
</evidence>
<evidence type="ECO:0000256" key="14">
    <source>
        <dbReference type="SAM" id="MobiDB-lite"/>
    </source>
</evidence>
<dbReference type="EMBL" id="HBKQ01045160">
    <property type="protein sequence ID" value="CAE2269549.1"/>
    <property type="molecule type" value="Transcribed_RNA"/>
</dbReference>
<evidence type="ECO:0000256" key="1">
    <source>
        <dbReference type="ARBA" id="ARBA00004604"/>
    </source>
</evidence>
<evidence type="ECO:0000256" key="4">
    <source>
        <dbReference type="ARBA" id="ARBA00022517"/>
    </source>
</evidence>
<name>A0A7S4N7C1_9STRA</name>
<keyword evidence="6 13" id="KW-0547">Nucleotide-binding</keyword>
<evidence type="ECO:0000256" key="9">
    <source>
        <dbReference type="ARBA" id="ARBA00022840"/>
    </source>
</evidence>
<dbReference type="InterPro" id="IPR014014">
    <property type="entry name" value="RNA_helicase_DEAD_Q_motif"/>
</dbReference>
<feature type="domain" description="Helicase ATP-binding" evidence="15">
    <location>
        <begin position="87"/>
        <end position="272"/>
    </location>
</feature>
<keyword evidence="8 13" id="KW-0347">Helicase</keyword>
<dbReference type="Pfam" id="PF00270">
    <property type="entry name" value="DEAD"/>
    <property type="match status" value="1"/>
</dbReference>
<dbReference type="InterPro" id="IPR027417">
    <property type="entry name" value="P-loop_NTPase"/>
</dbReference>